<dbReference type="RefSeq" id="XP_006695322.1">
    <property type="nucleotide sequence ID" value="XM_006695259.1"/>
</dbReference>
<comment type="similarity">
    <text evidence="2">In the C-terminal section; belongs to the trehalose phosphatase family.</text>
</comment>
<dbReference type="HOGENOM" id="CLU_002351_3_0_1"/>
<dbReference type="GO" id="GO:0004805">
    <property type="term" value="F:trehalose-phosphatase activity"/>
    <property type="evidence" value="ECO:0007669"/>
    <property type="project" value="TreeGrafter"/>
</dbReference>
<dbReference type="AlphaFoldDB" id="G0SBC0"/>
<reference evidence="4 5" key="1">
    <citation type="journal article" date="2011" name="Cell">
        <title>Insight into structure and assembly of the nuclear pore complex by utilizing the genome of a eukaryotic thermophile.</title>
        <authorList>
            <person name="Amlacher S."/>
            <person name="Sarges P."/>
            <person name="Flemming D."/>
            <person name="van Noort V."/>
            <person name="Kunze R."/>
            <person name="Devos D.P."/>
            <person name="Arumugam M."/>
            <person name="Bork P."/>
            <person name="Hurt E."/>
        </authorList>
    </citation>
    <scope>NUCLEOTIDE SEQUENCE [LARGE SCALE GENOMIC DNA]</scope>
    <source>
        <strain evidence="5">DSM 1495 / CBS 144.50 / IMI 039719</strain>
    </source>
</reference>
<dbReference type="CDD" id="cd01627">
    <property type="entry name" value="HAD_TPP"/>
    <property type="match status" value="1"/>
</dbReference>
<dbReference type="Pfam" id="PF02358">
    <property type="entry name" value="Trehalose_PPase"/>
    <property type="match status" value="1"/>
</dbReference>
<dbReference type="InterPro" id="IPR001830">
    <property type="entry name" value="Glyco_trans_20"/>
</dbReference>
<feature type="compositionally biased region" description="Basic and acidic residues" evidence="3">
    <location>
        <begin position="40"/>
        <end position="55"/>
    </location>
</feature>
<dbReference type="Gene3D" id="3.30.70.1020">
    <property type="entry name" value="Trehalose-6-phosphate phosphatase related protein, domain 2"/>
    <property type="match status" value="1"/>
</dbReference>
<dbReference type="CDD" id="cd03788">
    <property type="entry name" value="GT20_TPS"/>
    <property type="match status" value="1"/>
</dbReference>
<dbReference type="STRING" id="759272.G0SBC0"/>
<dbReference type="Gene3D" id="3.40.50.1000">
    <property type="entry name" value="HAD superfamily/HAD-like"/>
    <property type="match status" value="1"/>
</dbReference>
<evidence type="ECO:0000256" key="3">
    <source>
        <dbReference type="SAM" id="MobiDB-lite"/>
    </source>
</evidence>
<dbReference type="GO" id="GO:0031505">
    <property type="term" value="P:fungal-type cell wall organization"/>
    <property type="evidence" value="ECO:0007669"/>
    <property type="project" value="TreeGrafter"/>
</dbReference>
<dbReference type="SUPFAM" id="SSF56784">
    <property type="entry name" value="HAD-like"/>
    <property type="match status" value="1"/>
</dbReference>
<feature type="compositionally biased region" description="Basic and acidic residues" evidence="3">
    <location>
        <begin position="12"/>
        <end position="31"/>
    </location>
</feature>
<evidence type="ECO:0000256" key="2">
    <source>
        <dbReference type="ARBA" id="ARBA00006330"/>
    </source>
</evidence>
<feature type="region of interest" description="Disordered" evidence="3">
    <location>
        <begin position="1"/>
        <end position="62"/>
    </location>
</feature>
<dbReference type="OrthoDB" id="755951at2759"/>
<dbReference type="InterPro" id="IPR006379">
    <property type="entry name" value="HAD-SF_hydro_IIB"/>
</dbReference>
<organism evidence="5">
    <name type="scientific">Chaetomium thermophilum (strain DSM 1495 / CBS 144.50 / IMI 039719)</name>
    <name type="common">Thermochaetoides thermophila</name>
    <dbReference type="NCBI Taxonomy" id="759272"/>
    <lineage>
        <taxon>Eukaryota</taxon>
        <taxon>Fungi</taxon>
        <taxon>Dikarya</taxon>
        <taxon>Ascomycota</taxon>
        <taxon>Pezizomycotina</taxon>
        <taxon>Sordariomycetes</taxon>
        <taxon>Sordariomycetidae</taxon>
        <taxon>Sordariales</taxon>
        <taxon>Chaetomiaceae</taxon>
        <taxon>Thermochaetoides</taxon>
    </lineage>
</organism>
<dbReference type="NCBIfam" id="TIGR01484">
    <property type="entry name" value="HAD-SF-IIB"/>
    <property type="match status" value="1"/>
</dbReference>
<dbReference type="NCBIfam" id="TIGR00685">
    <property type="entry name" value="T6PP"/>
    <property type="match status" value="1"/>
</dbReference>
<dbReference type="GO" id="GO:0005946">
    <property type="term" value="C:alpha,alpha-trehalose-phosphate synthase complex (UDP-forming)"/>
    <property type="evidence" value="ECO:0007669"/>
    <property type="project" value="TreeGrafter"/>
</dbReference>
<feature type="compositionally biased region" description="Pro residues" evidence="3">
    <location>
        <begin position="202"/>
        <end position="224"/>
    </location>
</feature>
<keyword evidence="5" id="KW-1185">Reference proteome</keyword>
<dbReference type="GO" id="GO:0005829">
    <property type="term" value="C:cytosol"/>
    <property type="evidence" value="ECO:0007669"/>
    <property type="project" value="TreeGrafter"/>
</dbReference>
<evidence type="ECO:0000313" key="4">
    <source>
        <dbReference type="EMBL" id="EGS19500.1"/>
    </source>
</evidence>
<dbReference type="FunFam" id="3.30.70.1020:FF:000003">
    <property type="entry name" value="Alpha,alpha-trehalose-phosphate synthase subunit Tps2"/>
    <property type="match status" value="1"/>
</dbReference>
<dbReference type="InterPro" id="IPR036412">
    <property type="entry name" value="HAD-like_sf"/>
</dbReference>
<dbReference type="GO" id="GO:0003825">
    <property type="term" value="F:alpha,alpha-trehalose-phosphate synthase (UDP-forming) activity"/>
    <property type="evidence" value="ECO:0007669"/>
    <property type="project" value="TreeGrafter"/>
</dbReference>
<dbReference type="InterPro" id="IPR003337">
    <property type="entry name" value="Trehalose_PPase"/>
</dbReference>
<dbReference type="OMA" id="HSMARIF"/>
<dbReference type="InterPro" id="IPR023214">
    <property type="entry name" value="HAD_sf"/>
</dbReference>
<accession>G0SBC0</accession>
<dbReference type="SUPFAM" id="SSF53756">
    <property type="entry name" value="UDP-Glycosyltransferase/glycogen phosphorylase"/>
    <property type="match status" value="1"/>
</dbReference>
<dbReference type="EMBL" id="GL988044">
    <property type="protein sequence ID" value="EGS19500.1"/>
    <property type="molecule type" value="Genomic_DNA"/>
</dbReference>
<dbReference type="GO" id="GO:0005992">
    <property type="term" value="P:trehalose biosynthetic process"/>
    <property type="evidence" value="ECO:0007669"/>
    <property type="project" value="InterPro"/>
</dbReference>
<evidence type="ECO:0000313" key="5">
    <source>
        <dbReference type="Proteomes" id="UP000008066"/>
    </source>
</evidence>
<dbReference type="FunFam" id="3.40.50.2000:FF:000036">
    <property type="entry name" value="Alpha,alpha-trehalose-phosphate synthase subunit Tps2"/>
    <property type="match status" value="1"/>
</dbReference>
<evidence type="ECO:0000256" key="1">
    <source>
        <dbReference type="ARBA" id="ARBA00005409"/>
    </source>
</evidence>
<dbReference type="GeneID" id="18259006"/>
<dbReference type="Gene3D" id="3.40.50.2000">
    <property type="entry name" value="Glycogen Phosphorylase B"/>
    <property type="match status" value="2"/>
</dbReference>
<name>G0SBC0_CHATD</name>
<dbReference type="GO" id="GO:0034605">
    <property type="term" value="P:cellular response to heat"/>
    <property type="evidence" value="ECO:0007669"/>
    <property type="project" value="TreeGrafter"/>
</dbReference>
<comment type="similarity">
    <text evidence="1">In the N-terminal section; belongs to the glycosyltransferase 20 family.</text>
</comment>
<dbReference type="Proteomes" id="UP000008066">
    <property type="component" value="Unassembled WGS sequence"/>
</dbReference>
<dbReference type="FunFam" id="3.40.50.2000:FF:000131">
    <property type="entry name" value="Trehalose-6-phosphate phosphatase"/>
    <property type="match status" value="1"/>
</dbReference>
<dbReference type="KEGG" id="cthr:CTHT_0049680"/>
<sequence length="971" mass="109254">MDDIVQPTPIHPGDDHEHAESALPPHMRESVTKVPVTPDITRETYESDTSDRTRVPEPPNGHYFSRRELDHAIAPSPDADNTAQEGQTFQEKIDTGAREGHEFLRRLSEVVVGNTSSTSESGALMHDIRVKHPDLALTGNIISATFNIPHSLRYRKGADWELTPRRGQSALFDAFSYLSSDDIPWNHTVVAWTGEIEIPQDVPSPPGTPPSGPVLTPTDPPPSRAGPALAAEGLWIPKEDMLRLEHQLSHSNKIKTVPVWLADDADLTDEGIHLRDQARWRRYAEHELYTLFHYKQHEPNDGRAEKVQWTDYMRMNLRFANKILEVYKPGDIVIVHDYNLMLLPGMLRQRAPHMYIAFFLHSPFPSSEFFRCLPRRKAVLEGVLGANLVGFQSYSYSRHFVSCCTRILGYPSDSTGVDANGSRVEVGVFPIGIDAAKVARLAWSESVSQKYEALKRLYAGKKLIVGRDRLDSVRGVAQKLMAFERFLELYPEWRDKVVLIQVTSPTNIEEEKEDPENKISSRVNELVSKINGTYGSIGFTPVLHYPQYISQDEYLALLRAADIGLITSVRDGMNTTSLEYVICQRESAGPLILSEFSGTAGSLKDAIHINPWDLTGVADQINFALTMPMEQRRAMQESLLAHVTSRNVQYWIAGFLRRLVTVLASRRCVTSTPLLDKEVLRRKYEAAGKRLFMFDYDGTLTPIVREPSAAVPSKRVIEALTQLSRDSRNKVWIISGRDQNFLMQHLGHIEGLGFSAEHGSFVREPGQKEWENLAARFDMGWQKEVLEVFQRYTDKVPGSFIEQKRCALTWHYRLADPELGLHMSRECHKELESTVARKWDVEVMTGKANLEVRPTFINKGEIAKRLVLTYNSSPEDGGKVGFVLCMGDDFTDEDMFRALNGLCVPPQEGGSGAGELEEESCFAVTVGASTKVTLARWHLPEPEDVIEIVASLAGLPPKEHEAEKLETPKDE</sequence>
<dbReference type="PANTHER" id="PTHR10788">
    <property type="entry name" value="TREHALOSE-6-PHOSPHATE SYNTHASE"/>
    <property type="match status" value="1"/>
</dbReference>
<protein>
    <submittedName>
        <fullName evidence="4">Trehalose-6-phosphate synthase-like protein</fullName>
    </submittedName>
</protein>
<feature type="region of interest" description="Disordered" evidence="3">
    <location>
        <begin position="198"/>
        <end position="226"/>
    </location>
</feature>
<gene>
    <name evidence="4" type="ORF">CTHT_0049680</name>
</gene>
<proteinExistence type="inferred from homology"/>
<dbReference type="Pfam" id="PF00982">
    <property type="entry name" value="Glyco_transf_20"/>
    <property type="match status" value="1"/>
</dbReference>
<dbReference type="PANTHER" id="PTHR10788:SF123">
    <property type="entry name" value="TREHALOSE-PHOSPHATASE"/>
    <property type="match status" value="1"/>
</dbReference>
<dbReference type="eggNOG" id="KOG1050">
    <property type="taxonomic scope" value="Eukaryota"/>
</dbReference>